<gene>
    <name evidence="2" type="ORF">Ptr86124_011501</name>
</gene>
<sequence length="550" mass="61268">MKLSTVARCAAANEVLRRRQHAVCDNITRPGLKHHVELMSVTFEEAQPQEPHTEKERRQVISFTLSLGLRTIGEGRGANTTSVPAALTDSTRTTATIAHRPKSGVWKPILSHDRVSSPVLVALQQNPERSDQSLTCKAQKICTSEAIADAACDDLNTGVAQIHDTGYRHGKDVGSFHFPPVDEQATPNALDPYPYHESSNMSASPESDTTLVEEPVQVPDDSLEDGVNIQSLTVDVFPSQEGASTPTEKRNVRHRRNSSSNSAFEDVNPALVPPRSRAKTNDGLLSFKASSFKDFTHRTIKGRHRRKISLNLPVNSQALRPKASPQSKQPHLSSLAEPSYHLQTAPNTTMAVTLSPEERELEYKHRRTFIGTGSLDDFLELLEMSDTYLTTQNAVVRAFVQISSTEQIYARRLSKEPDGWELVSRIKPDIIDVTSIDYVVQLQVKLGSITLRQFLDMIPFDENNQAAAIQVVEAFSAASHMDSKNTMEVKTNQDVCEITEFQYLLIIIKFGLNNPVVTVTSNPEARLELEKDIFDNHWANDFIEEFFAQS</sequence>
<dbReference type="EMBL" id="NRDI02000020">
    <property type="protein sequence ID" value="KAI1509421.1"/>
    <property type="molecule type" value="Genomic_DNA"/>
</dbReference>
<feature type="region of interest" description="Disordered" evidence="1">
    <location>
        <begin position="185"/>
        <end position="212"/>
    </location>
</feature>
<feature type="region of interest" description="Disordered" evidence="1">
    <location>
        <begin position="237"/>
        <end position="279"/>
    </location>
</feature>
<name>A0A922N4N5_9PLEO</name>
<proteinExistence type="predicted"/>
<evidence type="ECO:0000313" key="3">
    <source>
        <dbReference type="Proteomes" id="UP000249757"/>
    </source>
</evidence>
<organism evidence="2 3">
    <name type="scientific">Pyrenophora tritici-repentis</name>
    <dbReference type="NCBI Taxonomy" id="45151"/>
    <lineage>
        <taxon>Eukaryota</taxon>
        <taxon>Fungi</taxon>
        <taxon>Dikarya</taxon>
        <taxon>Ascomycota</taxon>
        <taxon>Pezizomycotina</taxon>
        <taxon>Dothideomycetes</taxon>
        <taxon>Pleosporomycetidae</taxon>
        <taxon>Pleosporales</taxon>
        <taxon>Pleosporineae</taxon>
        <taxon>Pleosporaceae</taxon>
        <taxon>Pyrenophora</taxon>
    </lineage>
</organism>
<reference evidence="3" key="1">
    <citation type="journal article" date="2022" name="Microb. Genom.">
        <title>A global pangenome for the wheat fungal pathogen Pyrenophora tritici-repentis and prediction of effector protein structural homology.</title>
        <authorList>
            <person name="Moolhuijzen P.M."/>
            <person name="See P.T."/>
            <person name="Shi G."/>
            <person name="Powell H.R."/>
            <person name="Cockram J."/>
            <person name="Jorgensen L.N."/>
            <person name="Benslimane H."/>
            <person name="Strelkov S.E."/>
            <person name="Turner J."/>
            <person name="Liu Z."/>
            <person name="Moffat C.S."/>
        </authorList>
    </citation>
    <scope>NUCLEOTIDE SEQUENCE [LARGE SCALE GENOMIC DNA]</scope>
</reference>
<protein>
    <submittedName>
        <fullName evidence="2">Uncharacterized protein</fullName>
    </submittedName>
</protein>
<feature type="compositionally biased region" description="Polar residues" evidence="1">
    <location>
        <begin position="312"/>
        <end position="332"/>
    </location>
</feature>
<comment type="caution">
    <text evidence="2">The sequence shown here is derived from an EMBL/GenBank/DDBJ whole genome shotgun (WGS) entry which is preliminary data.</text>
</comment>
<evidence type="ECO:0000256" key="1">
    <source>
        <dbReference type="SAM" id="MobiDB-lite"/>
    </source>
</evidence>
<dbReference type="AlphaFoldDB" id="A0A922N4N5"/>
<feature type="region of interest" description="Disordered" evidence="1">
    <location>
        <begin position="304"/>
        <end position="340"/>
    </location>
</feature>
<feature type="compositionally biased region" description="Polar residues" evidence="1">
    <location>
        <begin position="197"/>
        <end position="210"/>
    </location>
</feature>
<evidence type="ECO:0000313" key="2">
    <source>
        <dbReference type="EMBL" id="KAI1509421.1"/>
    </source>
</evidence>
<keyword evidence="3" id="KW-1185">Reference proteome</keyword>
<dbReference type="Proteomes" id="UP000249757">
    <property type="component" value="Unassembled WGS sequence"/>
</dbReference>
<accession>A0A922N4N5</accession>